<dbReference type="GO" id="GO:0016887">
    <property type="term" value="F:ATP hydrolysis activity"/>
    <property type="evidence" value="ECO:0007669"/>
    <property type="project" value="InterPro"/>
</dbReference>
<dbReference type="Gene3D" id="3.40.50.300">
    <property type="entry name" value="P-loop containing nucleotide triphosphate hydrolases"/>
    <property type="match status" value="1"/>
</dbReference>
<dbReference type="SUPFAM" id="SSF52540">
    <property type="entry name" value="P-loop containing nucleoside triphosphate hydrolases"/>
    <property type="match status" value="1"/>
</dbReference>
<evidence type="ECO:0000259" key="2">
    <source>
        <dbReference type="PROSITE" id="PS00662"/>
    </source>
</evidence>
<protein>
    <submittedName>
        <fullName evidence="3">Twitching motility protein PilT</fullName>
    </submittedName>
</protein>
<dbReference type="Gene3D" id="3.30.450.90">
    <property type="match status" value="1"/>
</dbReference>
<dbReference type="InterPro" id="IPR001482">
    <property type="entry name" value="T2SS/T4SS_dom"/>
</dbReference>
<accession>A0A4R1Q234</accession>
<dbReference type="InterPro" id="IPR050921">
    <property type="entry name" value="T4SS_GSP_E_ATPase"/>
</dbReference>
<dbReference type="EMBL" id="SLUI01000014">
    <property type="protein sequence ID" value="TCL35040.1"/>
    <property type="molecule type" value="Genomic_DNA"/>
</dbReference>
<evidence type="ECO:0000313" key="3">
    <source>
        <dbReference type="EMBL" id="TCL35040.1"/>
    </source>
</evidence>
<keyword evidence="4" id="KW-1185">Reference proteome</keyword>
<reference evidence="3 4" key="1">
    <citation type="submission" date="2019-03" db="EMBL/GenBank/DDBJ databases">
        <title>Genomic Encyclopedia of Type Strains, Phase IV (KMG-IV): sequencing the most valuable type-strain genomes for metagenomic binning, comparative biology and taxonomic classification.</title>
        <authorList>
            <person name="Goeker M."/>
        </authorList>
    </citation>
    <scope>NUCLEOTIDE SEQUENCE [LARGE SCALE GENOMIC DNA]</scope>
    <source>
        <strain evidence="3 4">DSM 15969</strain>
    </source>
</reference>
<dbReference type="Pfam" id="PF00437">
    <property type="entry name" value="T2SSE"/>
    <property type="match status" value="1"/>
</dbReference>
<dbReference type="InterPro" id="IPR027417">
    <property type="entry name" value="P-loop_NTPase"/>
</dbReference>
<dbReference type="SMART" id="SM00382">
    <property type="entry name" value="AAA"/>
    <property type="match status" value="1"/>
</dbReference>
<dbReference type="NCBIfam" id="TIGR01420">
    <property type="entry name" value="pilT_fam"/>
    <property type="match status" value="1"/>
</dbReference>
<dbReference type="PROSITE" id="PS00662">
    <property type="entry name" value="T2SP_E"/>
    <property type="match status" value="1"/>
</dbReference>
<dbReference type="Proteomes" id="UP000295063">
    <property type="component" value="Unassembled WGS sequence"/>
</dbReference>
<organism evidence="3 4">
    <name type="scientific">Anaerospora hongkongensis</name>
    <dbReference type="NCBI Taxonomy" id="244830"/>
    <lineage>
        <taxon>Bacteria</taxon>
        <taxon>Bacillati</taxon>
        <taxon>Bacillota</taxon>
        <taxon>Negativicutes</taxon>
        <taxon>Selenomonadales</taxon>
        <taxon>Sporomusaceae</taxon>
        <taxon>Anaerospora</taxon>
    </lineage>
</organism>
<proteinExistence type="inferred from homology"/>
<dbReference type="PANTHER" id="PTHR30486">
    <property type="entry name" value="TWITCHING MOTILITY PROTEIN PILT"/>
    <property type="match status" value="1"/>
</dbReference>
<dbReference type="GO" id="GO:0005524">
    <property type="term" value="F:ATP binding"/>
    <property type="evidence" value="ECO:0007669"/>
    <property type="project" value="InterPro"/>
</dbReference>
<dbReference type="AlphaFoldDB" id="A0A4R1Q234"/>
<dbReference type="CDD" id="cd01131">
    <property type="entry name" value="PilT"/>
    <property type="match status" value="1"/>
</dbReference>
<gene>
    <name evidence="3" type="ORF">EV210_11457</name>
</gene>
<evidence type="ECO:0000313" key="4">
    <source>
        <dbReference type="Proteomes" id="UP000295063"/>
    </source>
</evidence>
<evidence type="ECO:0000256" key="1">
    <source>
        <dbReference type="ARBA" id="ARBA00006611"/>
    </source>
</evidence>
<dbReference type="OrthoDB" id="9808272at2"/>
<sequence length="355" mass="39002">MEMEALLVNAAAKGASDLHLTEGLPPVLRLQGRLVPTAGPVLAASDTERLLAAITTDEQRSVFYQQGELDFAYTIRGMSRFRIHSFRQRGFTALAIRIIPDTIPTLEQLAYTNVLQVLARKKRGLVIISGPAGSGKSTTLAAMLELINQERNCHIITIEDPIEYWHRHNRSMVNQREINRDTSSFGNALRAALREDPDVIMLGEMRDAETISTAITAAETGHLVLATLHTGDAVQTIDRIIDAFPAYQQQQIRIQLALSLQGVIAQQLVPCCNSGKRVAAMEVLLATPAVRNLIREGKSQQILSVIQTSVSAGMRSMDMALLELYRKGLITYEEALSRAVDQANFTAPGTCTEAR</sequence>
<dbReference type="RefSeq" id="WP_132082751.1">
    <property type="nucleotide sequence ID" value="NZ_DAMAKO010000002.1"/>
</dbReference>
<name>A0A4R1Q234_9FIRM</name>
<comment type="similarity">
    <text evidence="1">Belongs to the GSP E family.</text>
</comment>
<dbReference type="InterPro" id="IPR006321">
    <property type="entry name" value="PilT/PilU"/>
</dbReference>
<feature type="domain" description="Bacterial type II secretion system protein E" evidence="2">
    <location>
        <begin position="193"/>
        <end position="207"/>
    </location>
</feature>
<dbReference type="InterPro" id="IPR003593">
    <property type="entry name" value="AAA+_ATPase"/>
</dbReference>
<comment type="caution">
    <text evidence="3">The sequence shown here is derived from an EMBL/GenBank/DDBJ whole genome shotgun (WGS) entry which is preliminary data.</text>
</comment>